<dbReference type="AlphaFoldDB" id="A0A7R8YPE5"/>
<organism evidence="8 9">
    <name type="scientific">Hermetia illucens</name>
    <name type="common">Black soldier fly</name>
    <dbReference type="NCBI Taxonomy" id="343691"/>
    <lineage>
        <taxon>Eukaryota</taxon>
        <taxon>Metazoa</taxon>
        <taxon>Ecdysozoa</taxon>
        <taxon>Arthropoda</taxon>
        <taxon>Hexapoda</taxon>
        <taxon>Insecta</taxon>
        <taxon>Pterygota</taxon>
        <taxon>Neoptera</taxon>
        <taxon>Endopterygota</taxon>
        <taxon>Diptera</taxon>
        <taxon>Brachycera</taxon>
        <taxon>Stratiomyomorpha</taxon>
        <taxon>Stratiomyidae</taxon>
        <taxon>Hermetiinae</taxon>
        <taxon>Hermetia</taxon>
    </lineage>
</organism>
<sequence>MRNTLLSVCALILLAGSIEAQVVNVCYGAQDGLFIPDYTNCSNYYACVNQIGYLQTCPSGYSFDSKAQACNYATVVTCSTCPSPASGLQFIAVPNVCDKYVICAGGSAFMQTCMDGLEYNNETTQCDFSRNVKCNPPPASCPSSTSDVLTFVPNGGECTRYTICYKGTGYIQQCSSGLVFSPTQNACVLASSYTCPTSTSSTAASRNNSPFIRPALEEIELNPSAGCPAAGTKFLPHVRSCSKYIFCVNGKAALLTCASGLHFDRNAEACRPVKDANCQVA</sequence>
<dbReference type="Proteomes" id="UP000594454">
    <property type="component" value="Chromosome 2"/>
</dbReference>
<dbReference type="PANTHER" id="PTHR23301">
    <property type="entry name" value="CHITIN BINDING PERITROPHIN-A"/>
    <property type="match status" value="1"/>
</dbReference>
<proteinExistence type="predicted"/>
<gene>
    <name evidence="8" type="ORF">HERILL_LOCUS3701</name>
</gene>
<evidence type="ECO:0000313" key="8">
    <source>
        <dbReference type="EMBL" id="CAD7080553.1"/>
    </source>
</evidence>
<dbReference type="GO" id="GO:0008061">
    <property type="term" value="F:chitin binding"/>
    <property type="evidence" value="ECO:0007669"/>
    <property type="project" value="UniProtKB-KW"/>
</dbReference>
<feature type="domain" description="Chitin-binding type-2" evidence="7">
    <location>
        <begin position="81"/>
        <end position="136"/>
    </location>
</feature>
<evidence type="ECO:0000256" key="3">
    <source>
        <dbReference type="ARBA" id="ARBA00022737"/>
    </source>
</evidence>
<dbReference type="Gene3D" id="2.170.140.10">
    <property type="entry name" value="Chitin binding domain"/>
    <property type="match status" value="4"/>
</dbReference>
<keyword evidence="1" id="KW-0147">Chitin-binding</keyword>
<feature type="domain" description="Chitin-binding type-2" evidence="7">
    <location>
        <begin position="224"/>
        <end position="280"/>
    </location>
</feature>
<dbReference type="OrthoDB" id="6020543at2759"/>
<dbReference type="SUPFAM" id="SSF57625">
    <property type="entry name" value="Invertebrate chitin-binding proteins"/>
    <property type="match status" value="4"/>
</dbReference>
<name>A0A7R8YPE5_HERIL</name>
<dbReference type="OMA" id="RGECREP"/>
<evidence type="ECO:0000259" key="7">
    <source>
        <dbReference type="PROSITE" id="PS50940"/>
    </source>
</evidence>
<keyword evidence="9" id="KW-1185">Reference proteome</keyword>
<feature type="signal peptide" evidence="6">
    <location>
        <begin position="1"/>
        <end position="20"/>
    </location>
</feature>
<keyword evidence="4" id="KW-1015">Disulfide bond</keyword>
<evidence type="ECO:0000256" key="6">
    <source>
        <dbReference type="SAM" id="SignalP"/>
    </source>
</evidence>
<evidence type="ECO:0000256" key="1">
    <source>
        <dbReference type="ARBA" id="ARBA00022669"/>
    </source>
</evidence>
<keyword evidence="3" id="KW-0677">Repeat</keyword>
<dbReference type="InterPro" id="IPR051940">
    <property type="entry name" value="Chitin_bind-dev_reg"/>
</dbReference>
<dbReference type="Pfam" id="PF01607">
    <property type="entry name" value="CBM_14"/>
    <property type="match status" value="4"/>
</dbReference>
<dbReference type="InterPro" id="IPR002557">
    <property type="entry name" value="Chitin-bd_dom"/>
</dbReference>
<evidence type="ECO:0000256" key="4">
    <source>
        <dbReference type="ARBA" id="ARBA00023157"/>
    </source>
</evidence>
<dbReference type="GO" id="GO:0005576">
    <property type="term" value="C:extracellular region"/>
    <property type="evidence" value="ECO:0007669"/>
    <property type="project" value="InterPro"/>
</dbReference>
<accession>A0A7R8YPE5</accession>
<evidence type="ECO:0000256" key="2">
    <source>
        <dbReference type="ARBA" id="ARBA00022729"/>
    </source>
</evidence>
<dbReference type="InterPro" id="IPR036508">
    <property type="entry name" value="Chitin-bd_dom_sf"/>
</dbReference>
<evidence type="ECO:0000256" key="5">
    <source>
        <dbReference type="ARBA" id="ARBA00023180"/>
    </source>
</evidence>
<dbReference type="PANTHER" id="PTHR23301:SF0">
    <property type="entry name" value="CHITIN-BINDING TYPE-2 DOMAIN-CONTAINING PROTEIN-RELATED"/>
    <property type="match status" value="1"/>
</dbReference>
<dbReference type="EMBL" id="LR899010">
    <property type="protein sequence ID" value="CAD7080553.1"/>
    <property type="molecule type" value="Genomic_DNA"/>
</dbReference>
<protein>
    <recommendedName>
        <fullName evidence="7">Chitin-binding type-2 domain-containing protein</fullName>
    </recommendedName>
</protein>
<keyword evidence="5" id="KW-0325">Glycoprotein</keyword>
<feature type="domain" description="Chitin-binding type-2" evidence="7">
    <location>
        <begin position="23"/>
        <end position="80"/>
    </location>
</feature>
<dbReference type="InParanoid" id="A0A7R8YPE5"/>
<dbReference type="PROSITE" id="PS50940">
    <property type="entry name" value="CHIT_BIND_II"/>
    <property type="match status" value="4"/>
</dbReference>
<evidence type="ECO:0000313" key="9">
    <source>
        <dbReference type="Proteomes" id="UP000594454"/>
    </source>
</evidence>
<feature type="domain" description="Chitin-binding type-2" evidence="7">
    <location>
        <begin position="138"/>
        <end position="197"/>
    </location>
</feature>
<reference evidence="8 9" key="1">
    <citation type="submission" date="2020-11" db="EMBL/GenBank/DDBJ databases">
        <authorList>
            <person name="Wallbank WR R."/>
            <person name="Pardo Diaz C."/>
            <person name="Kozak K."/>
            <person name="Martin S."/>
            <person name="Jiggins C."/>
            <person name="Moest M."/>
            <person name="Warren A I."/>
            <person name="Generalovic N T."/>
            <person name="Byers J.R.P. K."/>
            <person name="Montejo-Kovacevich G."/>
            <person name="Yen C E."/>
        </authorList>
    </citation>
    <scope>NUCLEOTIDE SEQUENCE [LARGE SCALE GENOMIC DNA]</scope>
</reference>
<feature type="chain" id="PRO_5030722318" description="Chitin-binding type-2 domain-containing protein" evidence="6">
    <location>
        <begin position="21"/>
        <end position="281"/>
    </location>
</feature>
<dbReference type="SMART" id="SM00494">
    <property type="entry name" value="ChtBD2"/>
    <property type="match status" value="4"/>
</dbReference>
<keyword evidence="2 6" id="KW-0732">Signal</keyword>